<dbReference type="PANTHER" id="PTHR45650:SF3">
    <property type="entry name" value="OS01G0748500 PROTEIN"/>
    <property type="match status" value="1"/>
</dbReference>
<dbReference type="GO" id="GO:0016042">
    <property type="term" value="P:lipid catabolic process"/>
    <property type="evidence" value="ECO:0007669"/>
    <property type="project" value="UniProtKB-KW"/>
</dbReference>
<keyword evidence="4" id="KW-0732">Signal</keyword>
<dbReference type="InterPro" id="IPR036514">
    <property type="entry name" value="SGNH_hydro_sf"/>
</dbReference>
<keyword evidence="3" id="KW-0964">Secreted</keyword>
<evidence type="ECO:0000256" key="4">
    <source>
        <dbReference type="ARBA" id="ARBA00022729"/>
    </source>
</evidence>
<evidence type="ECO:0000256" key="5">
    <source>
        <dbReference type="ARBA" id="ARBA00022801"/>
    </source>
</evidence>
<evidence type="ECO:0000256" key="1">
    <source>
        <dbReference type="ARBA" id="ARBA00004613"/>
    </source>
</evidence>
<dbReference type="EnsemblPlants" id="Kaladp1042s0002.1.v1.1">
    <property type="protein sequence ID" value="Kaladp1042s0002.1.v1.1"/>
    <property type="gene ID" value="Kaladp1042s0002.v1.1"/>
</dbReference>
<comment type="similarity">
    <text evidence="2">Belongs to the 'GDSL' lipolytic enzyme family.</text>
</comment>
<dbReference type="PANTHER" id="PTHR45650">
    <property type="entry name" value="GDSL-LIKE LIPASE/ACYLHYDROLASE-RELATED"/>
    <property type="match status" value="1"/>
</dbReference>
<keyword evidence="7" id="KW-0443">Lipid metabolism</keyword>
<dbReference type="GO" id="GO:0016787">
    <property type="term" value="F:hydrolase activity"/>
    <property type="evidence" value="ECO:0007669"/>
    <property type="project" value="UniProtKB-KW"/>
</dbReference>
<protein>
    <recommendedName>
        <fullName evidence="10">GDSL esterase/lipase</fullName>
    </recommendedName>
</protein>
<dbReference type="InterPro" id="IPR051238">
    <property type="entry name" value="GDSL_esterase/lipase"/>
</dbReference>
<comment type="subcellular location">
    <subcellularLocation>
        <location evidence="1">Secreted</location>
    </subcellularLocation>
</comment>
<reference evidence="8" key="1">
    <citation type="submission" date="2021-01" db="UniProtKB">
        <authorList>
            <consortium name="EnsemblPlants"/>
        </authorList>
    </citation>
    <scope>IDENTIFICATION</scope>
</reference>
<sequence>MAIGISQNPGPALLRLMKPCCRVAEGSYTCIPNGKDVCIDRSHYLFFDNIHPTENVLKSVAPRYYSALKQSDAYPYDIKELTLR</sequence>
<evidence type="ECO:0000313" key="9">
    <source>
        <dbReference type="Proteomes" id="UP000594263"/>
    </source>
</evidence>
<evidence type="ECO:0000256" key="2">
    <source>
        <dbReference type="ARBA" id="ARBA00008668"/>
    </source>
</evidence>
<evidence type="ECO:0000256" key="6">
    <source>
        <dbReference type="ARBA" id="ARBA00022963"/>
    </source>
</evidence>
<name>A0A7N0VLK9_KALFE</name>
<keyword evidence="9" id="KW-1185">Reference proteome</keyword>
<dbReference type="GO" id="GO:0005576">
    <property type="term" value="C:extracellular region"/>
    <property type="evidence" value="ECO:0007669"/>
    <property type="project" value="UniProtKB-SubCell"/>
</dbReference>
<dbReference type="Gene3D" id="3.40.50.1110">
    <property type="entry name" value="SGNH hydrolase"/>
    <property type="match status" value="1"/>
</dbReference>
<dbReference type="Gramene" id="Kaladp1042s0002.1.v1.1">
    <property type="protein sequence ID" value="Kaladp1042s0002.1.v1.1"/>
    <property type="gene ID" value="Kaladp1042s0002.v1.1"/>
</dbReference>
<proteinExistence type="inferred from homology"/>
<keyword evidence="6" id="KW-0442">Lipid degradation</keyword>
<keyword evidence="5" id="KW-0378">Hydrolase</keyword>
<evidence type="ECO:0000256" key="3">
    <source>
        <dbReference type="ARBA" id="ARBA00022525"/>
    </source>
</evidence>
<dbReference type="AlphaFoldDB" id="A0A7N0VLK9"/>
<evidence type="ECO:0000313" key="8">
    <source>
        <dbReference type="EnsemblPlants" id="Kaladp1042s0002.1.v1.1"/>
    </source>
</evidence>
<evidence type="ECO:0000256" key="7">
    <source>
        <dbReference type="ARBA" id="ARBA00023098"/>
    </source>
</evidence>
<dbReference type="Proteomes" id="UP000594263">
    <property type="component" value="Unplaced"/>
</dbReference>
<organism evidence="8 9">
    <name type="scientific">Kalanchoe fedtschenkoi</name>
    <name type="common">Lavender scallops</name>
    <name type="synonym">South American air plant</name>
    <dbReference type="NCBI Taxonomy" id="63787"/>
    <lineage>
        <taxon>Eukaryota</taxon>
        <taxon>Viridiplantae</taxon>
        <taxon>Streptophyta</taxon>
        <taxon>Embryophyta</taxon>
        <taxon>Tracheophyta</taxon>
        <taxon>Spermatophyta</taxon>
        <taxon>Magnoliopsida</taxon>
        <taxon>eudicotyledons</taxon>
        <taxon>Gunneridae</taxon>
        <taxon>Pentapetalae</taxon>
        <taxon>Saxifragales</taxon>
        <taxon>Crassulaceae</taxon>
        <taxon>Kalanchoe</taxon>
    </lineage>
</organism>
<evidence type="ECO:0008006" key="10">
    <source>
        <dbReference type="Google" id="ProtNLM"/>
    </source>
</evidence>
<accession>A0A7N0VLK9</accession>